<evidence type="ECO:0000256" key="1">
    <source>
        <dbReference type="SAM" id="Coils"/>
    </source>
</evidence>
<gene>
    <name evidence="2" type="ORF">EZS27_032393</name>
</gene>
<evidence type="ECO:0000313" key="2">
    <source>
        <dbReference type="EMBL" id="KAA6317456.1"/>
    </source>
</evidence>
<sequence>GKSLTRYKLEGIMQTVETNKGFITRIGKDVEAFGSRVQTAPDGTRLNPVKLDGLTATDPVSVGKKLNEIADKARTHGIPEPIGSLYGFTLLVKSETTVKDGFDLVQNRFFVKGEGEILYNYNHGHMAADPKTAAVNFLNAFDTMPALLEKYKADNEKLMKDIPTLKEVVESVWKKEDELKGLKVELTEMERKIEASLKPIEQSVGIMADIPKEENKCVPMPDNLQTISKIMGERLVIARPAHGIPEKKGFKI</sequence>
<name>A0A5J4Q664_9ZZZZ</name>
<dbReference type="AlphaFoldDB" id="A0A5J4Q664"/>
<keyword evidence="1" id="KW-0175">Coiled coil</keyword>
<protein>
    <recommendedName>
        <fullName evidence="3">DNA methylase</fullName>
    </recommendedName>
</protein>
<accession>A0A5J4Q664</accession>
<dbReference type="EMBL" id="SNRY01004515">
    <property type="protein sequence ID" value="KAA6317456.1"/>
    <property type="molecule type" value="Genomic_DNA"/>
</dbReference>
<evidence type="ECO:0008006" key="3">
    <source>
        <dbReference type="Google" id="ProtNLM"/>
    </source>
</evidence>
<feature type="non-terminal residue" evidence="2">
    <location>
        <position position="1"/>
    </location>
</feature>
<comment type="caution">
    <text evidence="2">The sequence shown here is derived from an EMBL/GenBank/DDBJ whole genome shotgun (WGS) entry which is preliminary data.</text>
</comment>
<proteinExistence type="predicted"/>
<feature type="coiled-coil region" evidence="1">
    <location>
        <begin position="148"/>
        <end position="192"/>
    </location>
</feature>
<reference evidence="2" key="1">
    <citation type="submission" date="2019-03" db="EMBL/GenBank/DDBJ databases">
        <title>Single cell metagenomics reveals metabolic interactions within the superorganism composed of flagellate Streblomastix strix and complex community of Bacteroidetes bacteria on its surface.</title>
        <authorList>
            <person name="Treitli S.C."/>
            <person name="Kolisko M."/>
            <person name="Husnik F."/>
            <person name="Keeling P."/>
            <person name="Hampl V."/>
        </authorList>
    </citation>
    <scope>NUCLEOTIDE SEQUENCE</scope>
    <source>
        <strain evidence="2">STM</strain>
    </source>
</reference>
<organism evidence="2">
    <name type="scientific">termite gut metagenome</name>
    <dbReference type="NCBI Taxonomy" id="433724"/>
    <lineage>
        <taxon>unclassified sequences</taxon>
        <taxon>metagenomes</taxon>
        <taxon>organismal metagenomes</taxon>
    </lineage>
</organism>